<evidence type="ECO:0000256" key="3">
    <source>
        <dbReference type="ARBA" id="ARBA00006427"/>
    </source>
</evidence>
<keyword evidence="7" id="KW-0472">Membrane</keyword>
<evidence type="ECO:0000313" key="9">
    <source>
        <dbReference type="EMBL" id="KAF2671536.1"/>
    </source>
</evidence>
<dbReference type="Pfam" id="PF12333">
    <property type="entry name" value="Ipi1_N"/>
    <property type="match status" value="1"/>
</dbReference>
<feature type="region of interest" description="Disordered" evidence="6">
    <location>
        <begin position="1"/>
        <end position="32"/>
    </location>
</feature>
<accession>A0A6A6UIL2</accession>
<keyword evidence="4 5" id="KW-0539">Nucleus</keyword>
<name>A0A6A6UIL2_9PEZI</name>
<dbReference type="InterPro" id="IPR024679">
    <property type="entry name" value="Ipi1_N"/>
</dbReference>
<gene>
    <name evidence="9" type="ORF">BT63DRAFT_423732</name>
</gene>
<dbReference type="Gene3D" id="1.25.10.10">
    <property type="entry name" value="Leucine-rich Repeat Variant"/>
    <property type="match status" value="1"/>
</dbReference>
<comment type="similarity">
    <text evidence="3 5">Belongs to the IPI1/TEX10 family.</text>
</comment>
<dbReference type="EMBL" id="MU004233">
    <property type="protein sequence ID" value="KAF2671536.1"/>
    <property type="molecule type" value="Genomic_DNA"/>
</dbReference>
<feature type="domain" description="Pre-rRNA-processing protein Ipi1 N-terminal" evidence="8">
    <location>
        <begin position="135"/>
        <end position="235"/>
    </location>
</feature>
<keyword evidence="5" id="KW-0690">Ribosome biogenesis</keyword>
<organism evidence="9 10">
    <name type="scientific">Microthyrium microscopicum</name>
    <dbReference type="NCBI Taxonomy" id="703497"/>
    <lineage>
        <taxon>Eukaryota</taxon>
        <taxon>Fungi</taxon>
        <taxon>Dikarya</taxon>
        <taxon>Ascomycota</taxon>
        <taxon>Pezizomycotina</taxon>
        <taxon>Dothideomycetes</taxon>
        <taxon>Dothideomycetes incertae sedis</taxon>
        <taxon>Microthyriales</taxon>
        <taxon>Microthyriaceae</taxon>
        <taxon>Microthyrium</taxon>
    </lineage>
</organism>
<feature type="compositionally biased region" description="Basic residues" evidence="6">
    <location>
        <begin position="1"/>
        <end position="11"/>
    </location>
</feature>
<sequence length="344" mass="36356">MAKSAKSKRAKKADFTKPKLKLGRPKPKPENYTDVSFSAQRIAVLHQNLSSSAPSQTALFTHHLALLSHKSDAQRAASLAHLTTALSSLGGELPLPGAQVLTKVAPLLLDANGSVRNNTLKFLALLSDAVSAGGISTLLLYIRAALTHLSARVRFSGVDALSWLLRTDKRATRTAAVSSSGGFAGLLEGILGLLGWLVSKPGNSKGWSSSTASGGKAEDEGKGRATQLTALALLLDAGLVDGERESRAQRRKWEMGVRWPLVDWRAHKIGGAGTYDYLNLYGDVGGASDEACPEVADRMRVYARHGGAVRAGLETAKREGGGIGRAAVAVEKVLAGVYLDDDRE</sequence>
<keyword evidence="10" id="KW-1185">Reference proteome</keyword>
<evidence type="ECO:0000256" key="1">
    <source>
        <dbReference type="ARBA" id="ARBA00002355"/>
    </source>
</evidence>
<dbReference type="Proteomes" id="UP000799302">
    <property type="component" value="Unassembled WGS sequence"/>
</dbReference>
<evidence type="ECO:0000256" key="6">
    <source>
        <dbReference type="SAM" id="MobiDB-lite"/>
    </source>
</evidence>
<keyword evidence="7" id="KW-1133">Transmembrane helix</keyword>
<protein>
    <recommendedName>
        <fullName evidence="5">Pre-rRNA-processing protein</fullName>
    </recommendedName>
</protein>
<evidence type="ECO:0000259" key="8">
    <source>
        <dbReference type="Pfam" id="PF12333"/>
    </source>
</evidence>
<evidence type="ECO:0000313" key="10">
    <source>
        <dbReference type="Proteomes" id="UP000799302"/>
    </source>
</evidence>
<evidence type="ECO:0000256" key="7">
    <source>
        <dbReference type="SAM" id="Phobius"/>
    </source>
</evidence>
<dbReference type="InterPro" id="IPR011989">
    <property type="entry name" value="ARM-like"/>
</dbReference>
<keyword evidence="7" id="KW-0812">Transmembrane</keyword>
<proteinExistence type="inferred from homology"/>
<feature type="transmembrane region" description="Helical" evidence="7">
    <location>
        <begin position="175"/>
        <end position="198"/>
    </location>
</feature>
<dbReference type="PANTHER" id="PTHR16056:SF2">
    <property type="entry name" value="TESTIS-EXPRESSED PROTEIN 10"/>
    <property type="match status" value="1"/>
</dbReference>
<comment type="function">
    <text evidence="1 5">Component of the RIX1 complex required for processing of ITS2 sequences from 35S pre-rRNA.</text>
</comment>
<dbReference type="InterPro" id="IPR016024">
    <property type="entry name" value="ARM-type_fold"/>
</dbReference>
<comment type="subcellular location">
    <subcellularLocation>
        <location evidence="2 5">Nucleus</location>
    </subcellularLocation>
</comment>
<dbReference type="AlphaFoldDB" id="A0A6A6UIL2"/>
<dbReference type="SUPFAM" id="SSF48371">
    <property type="entry name" value="ARM repeat"/>
    <property type="match status" value="1"/>
</dbReference>
<evidence type="ECO:0000256" key="4">
    <source>
        <dbReference type="ARBA" id="ARBA00023242"/>
    </source>
</evidence>
<dbReference type="OrthoDB" id="361362at2759"/>
<dbReference type="GO" id="GO:0005634">
    <property type="term" value="C:nucleus"/>
    <property type="evidence" value="ECO:0007669"/>
    <property type="project" value="UniProtKB-SubCell"/>
</dbReference>
<dbReference type="PANTHER" id="PTHR16056">
    <property type="entry name" value="REGULATOR OF MICROTUBULE DYNAMICS PROTEIN"/>
    <property type="match status" value="1"/>
</dbReference>
<dbReference type="GO" id="GO:0120330">
    <property type="term" value="C:rixosome complex"/>
    <property type="evidence" value="ECO:0007669"/>
    <property type="project" value="UniProtKB-UniRule"/>
</dbReference>
<dbReference type="GO" id="GO:0006364">
    <property type="term" value="P:rRNA processing"/>
    <property type="evidence" value="ECO:0007669"/>
    <property type="project" value="UniProtKB-UniRule"/>
</dbReference>
<reference evidence="9" key="1">
    <citation type="journal article" date="2020" name="Stud. Mycol.">
        <title>101 Dothideomycetes genomes: a test case for predicting lifestyles and emergence of pathogens.</title>
        <authorList>
            <person name="Haridas S."/>
            <person name="Albert R."/>
            <person name="Binder M."/>
            <person name="Bloem J."/>
            <person name="Labutti K."/>
            <person name="Salamov A."/>
            <person name="Andreopoulos B."/>
            <person name="Baker S."/>
            <person name="Barry K."/>
            <person name="Bills G."/>
            <person name="Bluhm B."/>
            <person name="Cannon C."/>
            <person name="Castanera R."/>
            <person name="Culley D."/>
            <person name="Daum C."/>
            <person name="Ezra D."/>
            <person name="Gonzalez J."/>
            <person name="Henrissat B."/>
            <person name="Kuo A."/>
            <person name="Liang C."/>
            <person name="Lipzen A."/>
            <person name="Lutzoni F."/>
            <person name="Magnuson J."/>
            <person name="Mondo S."/>
            <person name="Nolan M."/>
            <person name="Ohm R."/>
            <person name="Pangilinan J."/>
            <person name="Park H.-J."/>
            <person name="Ramirez L."/>
            <person name="Alfaro M."/>
            <person name="Sun H."/>
            <person name="Tritt A."/>
            <person name="Yoshinaga Y."/>
            <person name="Zwiers L.-H."/>
            <person name="Turgeon B."/>
            <person name="Goodwin S."/>
            <person name="Spatafora J."/>
            <person name="Crous P."/>
            <person name="Grigoriev I."/>
        </authorList>
    </citation>
    <scope>NUCLEOTIDE SEQUENCE</scope>
    <source>
        <strain evidence="9">CBS 115976</strain>
    </source>
</reference>
<keyword evidence="5" id="KW-0698">rRNA processing</keyword>
<comment type="subunit">
    <text evidence="5">Component of the RIX1 complex.</text>
</comment>
<evidence type="ECO:0000256" key="5">
    <source>
        <dbReference type="RuleBase" id="RU368021"/>
    </source>
</evidence>
<evidence type="ECO:0000256" key="2">
    <source>
        <dbReference type="ARBA" id="ARBA00004123"/>
    </source>
</evidence>